<feature type="domain" description="CBS" evidence="7">
    <location>
        <begin position="441"/>
        <end position="499"/>
    </location>
</feature>
<feature type="compositionally biased region" description="Basic residues" evidence="6">
    <location>
        <begin position="17"/>
        <end position="29"/>
    </location>
</feature>
<dbReference type="RefSeq" id="XP_026727303.1">
    <property type="nucleotide sequence ID" value="XM_026871502.1"/>
</dbReference>
<dbReference type="GO" id="GO:0005737">
    <property type="term" value="C:cytoplasm"/>
    <property type="evidence" value="ECO:0007669"/>
    <property type="project" value="TreeGrafter"/>
</dbReference>
<dbReference type="InterPro" id="IPR050511">
    <property type="entry name" value="AMPK_gamma/SDS23_families"/>
</dbReference>
<sequence length="682" mass="77637">MDPILENESATTESPSKHGKAKHKNKKKKQSEAQNQTVVGERKKFVVTTLSNTDDKVPSRVADSNVHTVHFGTRGVESQRPHVRSIFKDKNADTSRPSSADRQSAPEKGYETFHGTSSSPRSSIFDIFRLRRKSDAKKYAPKQQSKTTDNQETPPEDQQYADSKDSHKKYYHTVTGASSRKYSPITRVMDIFRSKPHPESSQTTADPVKKKATKQIRRSSIETTSPTYHKNSYASLDPTQAKQMFREVRGLPKYDPYLSIVQISIGGRDKTRLLLNFFKYHKCYEILPKSAKVIIFDTQFFVKKTFPTLISHGIRSAPLWDANKKLLVGMITVTDFIRILLYLDKENLSVEDLERHTLHTWRKLLRSTRKPLCSAGPDQSLHDAINLLHKNRVHRLLMIDPFTGDVLYILSHKRILRFLFVYLNEFPELTFFHKTLTELKIGTYDDIVSVTEDTTIKTAFQLMLEKDVSALPILDENGMLIDVYAKYEVLNLVSEKLYSNLSLTIGEVRNKKKDWEEKLQKCRSSITLYEALEVIVRTESHRLLLVNREDKLVGIVSLSDILVYLNRIIPTEKKVSSLQEIFRPLEENKVAESPKETENEIITIEVPTLAQTVPEADEGATAPSEVAVPVIEEASNETEIKDDGENSNAETDLNSSSNINKLHVDLAIDPTMTTIEESSVNE</sequence>
<feature type="region of interest" description="Disordered" evidence="6">
    <location>
        <begin position="634"/>
        <end position="661"/>
    </location>
</feature>
<feature type="region of interest" description="Disordered" evidence="6">
    <location>
        <begin position="1"/>
        <end position="167"/>
    </location>
</feature>
<name>A0A7E5VGC7_TRINI</name>
<dbReference type="Proteomes" id="UP000322000">
    <property type="component" value="Chromosome 4"/>
</dbReference>
<evidence type="ECO:0000313" key="8">
    <source>
        <dbReference type="Proteomes" id="UP000322000"/>
    </source>
</evidence>
<feature type="domain" description="CBS" evidence="7">
    <location>
        <begin position="367"/>
        <end position="428"/>
    </location>
</feature>
<proteinExistence type="inferred from homology"/>
<keyword evidence="2" id="KW-0677">Repeat</keyword>
<dbReference type="CDD" id="cd04618">
    <property type="entry name" value="CBS_euAMPK_gamma-like_repeat1"/>
    <property type="match status" value="1"/>
</dbReference>
<evidence type="ECO:0000259" key="7">
    <source>
        <dbReference type="PROSITE" id="PS51371"/>
    </source>
</evidence>
<evidence type="ECO:0000256" key="5">
    <source>
        <dbReference type="PROSITE-ProRule" id="PRU00703"/>
    </source>
</evidence>
<dbReference type="SUPFAM" id="SSF54631">
    <property type="entry name" value="CBS-domain pair"/>
    <property type="match status" value="2"/>
</dbReference>
<dbReference type="InterPro" id="IPR046342">
    <property type="entry name" value="CBS_dom_sf"/>
</dbReference>
<protein>
    <submittedName>
        <fullName evidence="9 10">5'-AMP-activated protein kinase subunit gamma-2-like</fullName>
    </submittedName>
</protein>
<dbReference type="PANTHER" id="PTHR13780">
    <property type="entry name" value="AMP-ACTIVATED PROTEIN KINASE, GAMMA REGULATORY SUBUNIT"/>
    <property type="match status" value="1"/>
</dbReference>
<feature type="compositionally biased region" description="Polar residues" evidence="6">
    <location>
        <begin position="221"/>
        <end position="233"/>
    </location>
</feature>
<dbReference type="PROSITE" id="PS51371">
    <property type="entry name" value="CBS"/>
    <property type="match status" value="3"/>
</dbReference>
<dbReference type="InterPro" id="IPR000644">
    <property type="entry name" value="CBS_dom"/>
</dbReference>
<evidence type="ECO:0000313" key="11">
    <source>
        <dbReference type="RefSeq" id="XP_026727304.1"/>
    </source>
</evidence>
<organism evidence="8 9">
    <name type="scientific">Trichoplusia ni</name>
    <name type="common">Cabbage looper</name>
    <dbReference type="NCBI Taxonomy" id="7111"/>
    <lineage>
        <taxon>Eukaryota</taxon>
        <taxon>Metazoa</taxon>
        <taxon>Ecdysozoa</taxon>
        <taxon>Arthropoda</taxon>
        <taxon>Hexapoda</taxon>
        <taxon>Insecta</taxon>
        <taxon>Pterygota</taxon>
        <taxon>Neoptera</taxon>
        <taxon>Endopterygota</taxon>
        <taxon>Lepidoptera</taxon>
        <taxon>Glossata</taxon>
        <taxon>Ditrysia</taxon>
        <taxon>Noctuoidea</taxon>
        <taxon>Noctuidae</taxon>
        <taxon>Plusiinae</taxon>
        <taxon>Trichoplusia</taxon>
    </lineage>
</organism>
<evidence type="ECO:0000256" key="4">
    <source>
        <dbReference type="ARBA" id="ARBA00025878"/>
    </source>
</evidence>
<evidence type="ECO:0000256" key="6">
    <source>
        <dbReference type="SAM" id="MobiDB-lite"/>
    </source>
</evidence>
<feature type="compositionally biased region" description="Polar residues" evidence="6">
    <location>
        <begin position="142"/>
        <end position="153"/>
    </location>
</feature>
<dbReference type="Gene3D" id="3.10.580.10">
    <property type="entry name" value="CBS-domain"/>
    <property type="match status" value="2"/>
</dbReference>
<dbReference type="GO" id="GO:0016208">
    <property type="term" value="F:AMP binding"/>
    <property type="evidence" value="ECO:0007669"/>
    <property type="project" value="TreeGrafter"/>
</dbReference>
<evidence type="ECO:0000256" key="3">
    <source>
        <dbReference type="ARBA" id="ARBA00023122"/>
    </source>
</evidence>
<dbReference type="AlphaFoldDB" id="A0A7E5VGC7"/>
<dbReference type="GO" id="GO:0005634">
    <property type="term" value="C:nucleus"/>
    <property type="evidence" value="ECO:0007669"/>
    <property type="project" value="TreeGrafter"/>
</dbReference>
<feature type="compositionally biased region" description="Polar residues" evidence="6">
    <location>
        <begin position="646"/>
        <end position="660"/>
    </location>
</feature>
<dbReference type="SMART" id="SM00116">
    <property type="entry name" value="CBS"/>
    <property type="match status" value="4"/>
</dbReference>
<feature type="region of interest" description="Disordered" evidence="6">
    <location>
        <begin position="194"/>
        <end position="233"/>
    </location>
</feature>
<dbReference type="OrthoDB" id="449052at2759"/>
<accession>A0A7E5VGC7</accession>
<dbReference type="PANTHER" id="PTHR13780:SF35">
    <property type="entry name" value="LD22662P"/>
    <property type="match status" value="1"/>
</dbReference>
<evidence type="ECO:0000313" key="9">
    <source>
        <dbReference type="RefSeq" id="XP_026727301.1"/>
    </source>
</evidence>
<evidence type="ECO:0000256" key="2">
    <source>
        <dbReference type="ARBA" id="ARBA00022737"/>
    </source>
</evidence>
<keyword evidence="3 5" id="KW-0129">CBS domain</keyword>
<evidence type="ECO:0000256" key="1">
    <source>
        <dbReference type="ARBA" id="ARBA00006750"/>
    </source>
</evidence>
<dbReference type="GO" id="GO:0031588">
    <property type="term" value="C:nucleotide-activated protein kinase complex"/>
    <property type="evidence" value="ECO:0007669"/>
    <property type="project" value="TreeGrafter"/>
</dbReference>
<feature type="domain" description="CBS" evidence="7">
    <location>
        <begin position="515"/>
        <end position="571"/>
    </location>
</feature>
<dbReference type="GO" id="GO:0019887">
    <property type="term" value="F:protein kinase regulator activity"/>
    <property type="evidence" value="ECO:0007669"/>
    <property type="project" value="TreeGrafter"/>
</dbReference>
<dbReference type="GO" id="GO:0019901">
    <property type="term" value="F:protein kinase binding"/>
    <property type="evidence" value="ECO:0007669"/>
    <property type="project" value="TreeGrafter"/>
</dbReference>
<comment type="subunit">
    <text evidence="4">AMPK is a heterotrimer of an alpha catalytic subunit (PRKAA1 or PRKAA2), a beta (PRKAB1 or PRKAB2) and a gamma non-catalytic subunits (PRKAG1, PRKAG2 or PRKAG3). Interacts with FNIP1 and FNIP2.</text>
</comment>
<gene>
    <name evidence="9 10 11" type="primary">LOC113493497</name>
</gene>
<comment type="similarity">
    <text evidence="1">Belongs to the 5'-AMP-activated protein kinase gamma subunit family.</text>
</comment>
<reference evidence="9 10" key="1">
    <citation type="submission" date="2025-04" db="UniProtKB">
        <authorList>
            <consortium name="RefSeq"/>
        </authorList>
    </citation>
    <scope>IDENTIFICATION</scope>
</reference>
<dbReference type="Pfam" id="PF00571">
    <property type="entry name" value="CBS"/>
    <property type="match status" value="4"/>
</dbReference>
<evidence type="ECO:0000313" key="10">
    <source>
        <dbReference type="RefSeq" id="XP_026727303.1"/>
    </source>
</evidence>
<dbReference type="RefSeq" id="XP_026727304.1">
    <property type="nucleotide sequence ID" value="XM_026871503.1"/>
</dbReference>
<dbReference type="KEGG" id="tnl:113493497"/>
<dbReference type="GeneID" id="113493497"/>
<dbReference type="RefSeq" id="XP_026727301.1">
    <property type="nucleotide sequence ID" value="XM_026871500.1"/>
</dbReference>
<keyword evidence="8" id="KW-1185">Reference proteome</keyword>